<sequence length="255" mass="28560">MNIKKILGIVLIFIVVGILAIFAFRSEGGTLFTNNDNPIIDSISGDSLIKQKFSGQNFFNTDTVIPSESNNPKDIAWTAFQKYLKYNKEQNLEGVKSVVYKVAPICEDLKDIIDCKARMSSAYAYGGALEKKDFVNIWSDEKQIILATNFKIQEDDSILGRHRAIIFFVKDNESLKLLSFSPFKGATVSKGVASREEIDDRLIIYTEDKDEDGIADYDEECLSPKEGEVCVKTNPKIRDTDGDGLWDGVQALMTK</sequence>
<keyword evidence="1" id="KW-0812">Transmembrane</keyword>
<reference evidence="2 3" key="1">
    <citation type="journal article" date="2016" name="Nat. Commun.">
        <title>Thousands of microbial genomes shed light on interconnected biogeochemical processes in an aquifer system.</title>
        <authorList>
            <person name="Anantharaman K."/>
            <person name="Brown C.T."/>
            <person name="Hug L.A."/>
            <person name="Sharon I."/>
            <person name="Castelle C.J."/>
            <person name="Probst A.J."/>
            <person name="Thomas B.C."/>
            <person name="Singh A."/>
            <person name="Wilkins M.J."/>
            <person name="Karaoz U."/>
            <person name="Brodie E.L."/>
            <person name="Williams K.H."/>
            <person name="Hubbard S.S."/>
            <person name="Banfield J.F."/>
        </authorList>
    </citation>
    <scope>NUCLEOTIDE SEQUENCE [LARGE SCALE GENOMIC DNA]</scope>
</reference>
<evidence type="ECO:0000256" key="1">
    <source>
        <dbReference type="SAM" id="Phobius"/>
    </source>
</evidence>
<evidence type="ECO:0000313" key="2">
    <source>
        <dbReference type="EMBL" id="OHB01545.1"/>
    </source>
</evidence>
<feature type="transmembrane region" description="Helical" evidence="1">
    <location>
        <begin position="6"/>
        <end position="24"/>
    </location>
</feature>
<dbReference type="EMBL" id="MHWA01000012">
    <property type="protein sequence ID" value="OHB01545.1"/>
    <property type="molecule type" value="Genomic_DNA"/>
</dbReference>
<accession>A0A1G2TW54</accession>
<proteinExistence type="predicted"/>
<keyword evidence="1" id="KW-0472">Membrane</keyword>
<protein>
    <submittedName>
        <fullName evidence="2">Uncharacterized protein</fullName>
    </submittedName>
</protein>
<dbReference type="AlphaFoldDB" id="A0A1G2TW54"/>
<dbReference type="Proteomes" id="UP000178404">
    <property type="component" value="Unassembled WGS sequence"/>
</dbReference>
<evidence type="ECO:0000313" key="3">
    <source>
        <dbReference type="Proteomes" id="UP000178404"/>
    </source>
</evidence>
<name>A0A1G2TW54_9BACT</name>
<keyword evidence="1" id="KW-1133">Transmembrane helix</keyword>
<comment type="caution">
    <text evidence="2">The sequence shown here is derived from an EMBL/GenBank/DDBJ whole genome shotgun (WGS) entry which is preliminary data.</text>
</comment>
<organism evidence="2 3">
    <name type="scientific">Candidatus Zambryskibacteria bacterium RIFCSPLOWO2_01_FULL_35_19</name>
    <dbReference type="NCBI Taxonomy" id="1802757"/>
    <lineage>
        <taxon>Bacteria</taxon>
        <taxon>Candidatus Zambryskiibacteriota</taxon>
    </lineage>
</organism>
<gene>
    <name evidence="2" type="ORF">A3A90_01500</name>
</gene>